<dbReference type="EMBL" id="CP061800">
    <property type="protein sequence ID" value="QTA90729.1"/>
    <property type="molecule type" value="Genomic_DNA"/>
</dbReference>
<evidence type="ECO:0000313" key="1">
    <source>
        <dbReference type="EMBL" id="QTA90729.1"/>
    </source>
</evidence>
<dbReference type="KEGG" id="dmm:dnm_067900"/>
<reference evidence="1" key="1">
    <citation type="journal article" date="2021" name="Microb. Physiol.">
        <title>Proteogenomic Insights into the Physiology of Marine, Sulfate-Reducing, Filamentous Desulfonema limicola and Desulfonema magnum.</title>
        <authorList>
            <person name="Schnaars V."/>
            <person name="Wohlbrand L."/>
            <person name="Scheve S."/>
            <person name="Hinrichs C."/>
            <person name="Reinhardt R."/>
            <person name="Rabus R."/>
        </authorList>
    </citation>
    <scope>NUCLEOTIDE SEQUENCE</scope>
    <source>
        <strain evidence="1">4be13</strain>
    </source>
</reference>
<keyword evidence="2" id="KW-1185">Reference proteome</keyword>
<gene>
    <name evidence="1" type="ORF">dnm_067900</name>
</gene>
<name>A0A975BT38_9BACT</name>
<organism evidence="1 2">
    <name type="scientific">Desulfonema magnum</name>
    <dbReference type="NCBI Taxonomy" id="45655"/>
    <lineage>
        <taxon>Bacteria</taxon>
        <taxon>Pseudomonadati</taxon>
        <taxon>Thermodesulfobacteriota</taxon>
        <taxon>Desulfobacteria</taxon>
        <taxon>Desulfobacterales</taxon>
        <taxon>Desulfococcaceae</taxon>
        <taxon>Desulfonema</taxon>
    </lineage>
</organism>
<dbReference type="Proteomes" id="UP000663722">
    <property type="component" value="Chromosome"/>
</dbReference>
<proteinExistence type="predicted"/>
<dbReference type="PROSITE" id="PS51257">
    <property type="entry name" value="PROKAR_LIPOPROTEIN"/>
    <property type="match status" value="1"/>
</dbReference>
<accession>A0A975BT38</accession>
<evidence type="ECO:0000313" key="2">
    <source>
        <dbReference type="Proteomes" id="UP000663722"/>
    </source>
</evidence>
<protein>
    <submittedName>
        <fullName evidence="1">Uncharacterized protein</fullName>
    </submittedName>
</protein>
<dbReference type="AlphaFoldDB" id="A0A975BT38"/>
<sequence length="39" mass="4619">MSYFYKLSVVSFQLSAFSCQLSPNFFVFTYFFRFPSALT</sequence>